<evidence type="ECO:0000256" key="4">
    <source>
        <dbReference type="ARBA" id="ARBA00044877"/>
    </source>
</evidence>
<feature type="region of interest" description="Disordered" evidence="6">
    <location>
        <begin position="1"/>
        <end position="21"/>
    </location>
</feature>
<dbReference type="RefSeq" id="WP_161314020.1">
    <property type="nucleotide sequence ID" value="NZ_WTUW01000001.1"/>
</dbReference>
<comment type="function">
    <text evidence="1 5">NHase catalyzes the hydration of various nitrile compounds to the corresponding amides.</text>
</comment>
<proteinExistence type="inferred from homology"/>
<dbReference type="SUPFAM" id="SSF50090">
    <property type="entry name" value="Electron transport accessory proteins"/>
    <property type="match status" value="1"/>
</dbReference>
<evidence type="ECO:0000313" key="9">
    <source>
        <dbReference type="EMBL" id="MZR29560.1"/>
    </source>
</evidence>
<dbReference type="InterPro" id="IPR008990">
    <property type="entry name" value="Elect_transpt_acc-like_dom_sf"/>
</dbReference>
<keyword evidence="3 5" id="KW-0456">Lyase</keyword>
<comment type="catalytic activity">
    <reaction evidence="4 5">
        <text>an aliphatic primary amide = an aliphatic nitrile + H2O</text>
        <dbReference type="Rhea" id="RHEA:12673"/>
        <dbReference type="ChEBI" id="CHEBI:15377"/>
        <dbReference type="ChEBI" id="CHEBI:65285"/>
        <dbReference type="ChEBI" id="CHEBI:80291"/>
        <dbReference type="EC" id="4.2.1.84"/>
    </reaction>
</comment>
<gene>
    <name evidence="9" type="primary">nthB</name>
    <name evidence="9" type="ORF">GQE98_02825</name>
</gene>
<evidence type="ECO:0000256" key="3">
    <source>
        <dbReference type="ARBA" id="ARBA00023239"/>
    </source>
</evidence>
<evidence type="ECO:0000313" key="10">
    <source>
        <dbReference type="Proteomes" id="UP000476030"/>
    </source>
</evidence>
<comment type="caution">
    <text evidence="9">The sequence shown here is derived from an EMBL/GenBank/DDBJ whole genome shotgun (WGS) entry which is preliminary data.</text>
</comment>
<dbReference type="NCBIfam" id="TIGR03888">
    <property type="entry name" value="nitrile_beta"/>
    <property type="match status" value="1"/>
</dbReference>
<dbReference type="EMBL" id="WTUW01000001">
    <property type="protein sequence ID" value="MZR29560.1"/>
    <property type="molecule type" value="Genomic_DNA"/>
</dbReference>
<sequence length="222" mass="24508">MDGVHDMGGMHGMGPVKPEENEPVFHADWEKRMFAMNNAISAVGVRNQDESRHARERMDPAKYLGSSYYEIWLDGLIRILSEKGVISEEELSGTVPAKPVSIPRPALKGEDVDTVMDKGGNYIAERGKSARFKVGDKVRAKNIHPVGHTRLPRYARGHIGEIVADYGPHVFPDASAQGKSDPQPLYSVKFASTELWGPDGTEGDYIFIDLWDDYLEAPGDAA</sequence>
<evidence type="ECO:0000256" key="2">
    <source>
        <dbReference type="ARBA" id="ARBA00009098"/>
    </source>
</evidence>
<dbReference type="Gene3D" id="2.30.30.50">
    <property type="match status" value="1"/>
</dbReference>
<reference evidence="9 10" key="1">
    <citation type="submission" date="2019-12" db="EMBL/GenBank/DDBJ databases">
        <title>Snethiella sp. nov. sp. isolated from sea sand.</title>
        <authorList>
            <person name="Kim J."/>
            <person name="Jeong S.E."/>
            <person name="Jung H.S."/>
            <person name="Jeon C.O."/>
        </authorList>
    </citation>
    <scope>NUCLEOTIDE SEQUENCE [LARGE SCALE GENOMIC DNA]</scope>
    <source>
        <strain evidence="9 10">DP05</strain>
    </source>
</reference>
<dbReference type="InterPro" id="IPR049054">
    <property type="entry name" value="CN_hydtase_beta-like_N"/>
</dbReference>
<name>A0A6L8W5B1_9PROT</name>
<dbReference type="AlphaFoldDB" id="A0A6L8W5B1"/>
<keyword evidence="10" id="KW-1185">Reference proteome</keyword>
<evidence type="ECO:0000256" key="6">
    <source>
        <dbReference type="SAM" id="MobiDB-lite"/>
    </source>
</evidence>
<dbReference type="PIRSF" id="PIRSF001427">
    <property type="entry name" value="NHase_beta"/>
    <property type="match status" value="1"/>
</dbReference>
<dbReference type="InterPro" id="IPR042262">
    <property type="entry name" value="CN_hydtase_beta_C"/>
</dbReference>
<dbReference type="InterPro" id="IPR003168">
    <property type="entry name" value="Nitrile_hydratase_bsu"/>
</dbReference>
<evidence type="ECO:0000256" key="1">
    <source>
        <dbReference type="ARBA" id="ARBA00004042"/>
    </source>
</evidence>
<dbReference type="Gene3D" id="1.10.472.20">
    <property type="entry name" value="Nitrile hydratase, beta subunit"/>
    <property type="match status" value="1"/>
</dbReference>
<feature type="domain" description="Nitrile hydratase beta subunit-like N-terminal" evidence="8">
    <location>
        <begin position="1"/>
        <end position="98"/>
    </location>
</feature>
<evidence type="ECO:0000256" key="5">
    <source>
        <dbReference type="PIRNR" id="PIRNR001427"/>
    </source>
</evidence>
<dbReference type="GO" id="GO:0046914">
    <property type="term" value="F:transition metal ion binding"/>
    <property type="evidence" value="ECO:0007669"/>
    <property type="project" value="InterPro"/>
</dbReference>
<organism evidence="9 10">
    <name type="scientific">Sneathiella litorea</name>
    <dbReference type="NCBI Taxonomy" id="2606216"/>
    <lineage>
        <taxon>Bacteria</taxon>
        <taxon>Pseudomonadati</taxon>
        <taxon>Pseudomonadota</taxon>
        <taxon>Alphaproteobacteria</taxon>
        <taxon>Sneathiellales</taxon>
        <taxon>Sneathiellaceae</taxon>
        <taxon>Sneathiella</taxon>
    </lineage>
</organism>
<dbReference type="GO" id="GO:0018822">
    <property type="term" value="F:nitrile hydratase activity"/>
    <property type="evidence" value="ECO:0007669"/>
    <property type="project" value="UniProtKB-EC"/>
</dbReference>
<evidence type="ECO:0000259" key="7">
    <source>
        <dbReference type="Pfam" id="PF02211"/>
    </source>
</evidence>
<dbReference type="Pfam" id="PF21006">
    <property type="entry name" value="NHase_beta_N"/>
    <property type="match status" value="1"/>
</dbReference>
<accession>A0A6L8W5B1</accession>
<protein>
    <recommendedName>
        <fullName evidence="5">Nitrile hydratase subunit beta</fullName>
        <shortName evidence="5">NHase</shortName>
        <ecNumber evidence="5">4.2.1.84</ecNumber>
    </recommendedName>
</protein>
<evidence type="ECO:0000259" key="8">
    <source>
        <dbReference type="Pfam" id="PF21006"/>
    </source>
</evidence>
<comment type="similarity">
    <text evidence="2 5">Belongs to the nitrile hydratase subunit beta family.</text>
</comment>
<dbReference type="InterPro" id="IPR024690">
    <property type="entry name" value="CN_hydtase_beta_dom_C"/>
</dbReference>
<dbReference type="EC" id="4.2.1.84" evidence="5"/>
<dbReference type="Pfam" id="PF02211">
    <property type="entry name" value="NHase_beta_C"/>
    <property type="match status" value="1"/>
</dbReference>
<dbReference type="Proteomes" id="UP000476030">
    <property type="component" value="Unassembled WGS sequence"/>
</dbReference>
<feature type="domain" description="Nitrile hydratase beta subunit" evidence="7">
    <location>
        <begin position="128"/>
        <end position="216"/>
    </location>
</feature>